<sequence>MRTFVLYILLFATLLPMVSPWGIIAHYQLNKEYIARVLCENRDKPQLHCDGQCYLAKQLKTQQEKQDKETTERVQNSPVMQLFCQVSFSFEFLPAWQLILRAGFTAYYFPAYIAPLASLFQPPRV</sequence>
<keyword evidence="2" id="KW-1185">Reference proteome</keyword>
<name>A0A7G5GWK8_9BACT</name>
<proteinExistence type="predicted"/>
<dbReference type="RefSeq" id="WP_182460536.1">
    <property type="nucleotide sequence ID" value="NZ_CP059732.1"/>
</dbReference>
<dbReference type="Proteomes" id="UP000515369">
    <property type="component" value="Chromosome"/>
</dbReference>
<protein>
    <submittedName>
        <fullName evidence="1">Uncharacterized protein</fullName>
    </submittedName>
</protein>
<reference evidence="1 2" key="1">
    <citation type="submission" date="2020-07" db="EMBL/GenBank/DDBJ databases">
        <title>Spirosoma foliorum sp. nov., isolated from the leaves on the Nejang mountain Korea, Republic of.</title>
        <authorList>
            <person name="Ho H."/>
            <person name="Lee Y.-J."/>
            <person name="Nurcahyanto D.-A."/>
            <person name="Kim S.-G."/>
        </authorList>
    </citation>
    <scope>NUCLEOTIDE SEQUENCE [LARGE SCALE GENOMIC DNA]</scope>
    <source>
        <strain evidence="1 2">PL0136</strain>
    </source>
</reference>
<accession>A0A7G5GWK8</accession>
<dbReference type="EMBL" id="CP059732">
    <property type="protein sequence ID" value="QMW03250.1"/>
    <property type="molecule type" value="Genomic_DNA"/>
</dbReference>
<evidence type="ECO:0000313" key="1">
    <source>
        <dbReference type="EMBL" id="QMW03250.1"/>
    </source>
</evidence>
<organism evidence="1 2">
    <name type="scientific">Spirosoma foliorum</name>
    <dbReference type="NCBI Taxonomy" id="2710596"/>
    <lineage>
        <taxon>Bacteria</taxon>
        <taxon>Pseudomonadati</taxon>
        <taxon>Bacteroidota</taxon>
        <taxon>Cytophagia</taxon>
        <taxon>Cytophagales</taxon>
        <taxon>Cytophagaceae</taxon>
        <taxon>Spirosoma</taxon>
    </lineage>
</organism>
<gene>
    <name evidence="1" type="ORF">H3H32_36195</name>
</gene>
<dbReference type="AlphaFoldDB" id="A0A7G5GWK8"/>
<evidence type="ECO:0000313" key="2">
    <source>
        <dbReference type="Proteomes" id="UP000515369"/>
    </source>
</evidence>
<dbReference type="KEGG" id="sfol:H3H32_36195"/>